<reference evidence="7" key="1">
    <citation type="journal article" date="2020" name="mSystems">
        <title>Genome- and Community-Level Interaction Insights into Carbon Utilization and Element Cycling Functions of Hydrothermarchaeota in Hydrothermal Sediment.</title>
        <authorList>
            <person name="Zhou Z."/>
            <person name="Liu Y."/>
            <person name="Xu W."/>
            <person name="Pan J."/>
            <person name="Luo Z.H."/>
            <person name="Li M."/>
        </authorList>
    </citation>
    <scope>NUCLEOTIDE SEQUENCE [LARGE SCALE GENOMIC DNA]</scope>
    <source>
        <strain evidence="7">SpSt-794</strain>
    </source>
</reference>
<feature type="transmembrane region" description="Helical" evidence="5">
    <location>
        <begin position="46"/>
        <end position="69"/>
    </location>
</feature>
<proteinExistence type="predicted"/>
<evidence type="ECO:0000256" key="4">
    <source>
        <dbReference type="ARBA" id="ARBA00023136"/>
    </source>
</evidence>
<organism evidence="7">
    <name type="scientific">Caldisericum exile</name>
    <dbReference type="NCBI Taxonomy" id="693075"/>
    <lineage>
        <taxon>Bacteria</taxon>
        <taxon>Pseudomonadati</taxon>
        <taxon>Caldisericota/Cryosericota group</taxon>
        <taxon>Caldisericota</taxon>
        <taxon>Caldisericia</taxon>
        <taxon>Caldisericales</taxon>
        <taxon>Caldisericaceae</taxon>
        <taxon>Caldisericum</taxon>
    </lineage>
</organism>
<feature type="domain" description="Lipopolysaccharide assembly protein A" evidence="6">
    <location>
        <begin position="31"/>
        <end position="85"/>
    </location>
</feature>
<dbReference type="Pfam" id="PF06305">
    <property type="entry name" value="LapA_dom"/>
    <property type="match status" value="1"/>
</dbReference>
<keyword evidence="3 5" id="KW-1133">Transmembrane helix</keyword>
<dbReference type="EMBL" id="DTHV01000082">
    <property type="protein sequence ID" value="HGW60299.1"/>
    <property type="molecule type" value="Genomic_DNA"/>
</dbReference>
<evidence type="ECO:0000256" key="5">
    <source>
        <dbReference type="SAM" id="Phobius"/>
    </source>
</evidence>
<dbReference type="AlphaFoldDB" id="A0A7C4XYQ6"/>
<evidence type="ECO:0000256" key="3">
    <source>
        <dbReference type="ARBA" id="ARBA00022989"/>
    </source>
</evidence>
<keyword evidence="2 5" id="KW-0812">Transmembrane</keyword>
<protein>
    <submittedName>
        <fullName evidence="7">DUF1049 domain-containing protein</fullName>
    </submittedName>
</protein>
<feature type="transmembrane region" description="Helical" evidence="5">
    <location>
        <begin position="7"/>
        <end position="26"/>
    </location>
</feature>
<evidence type="ECO:0000256" key="1">
    <source>
        <dbReference type="ARBA" id="ARBA00022475"/>
    </source>
</evidence>
<accession>A0A7C4XYQ6</accession>
<keyword evidence="4 5" id="KW-0472">Membrane</keyword>
<evidence type="ECO:0000259" key="6">
    <source>
        <dbReference type="Pfam" id="PF06305"/>
    </source>
</evidence>
<dbReference type="InterPro" id="IPR010445">
    <property type="entry name" value="LapA_dom"/>
</dbReference>
<gene>
    <name evidence="7" type="ORF">ENV82_02545</name>
</gene>
<evidence type="ECO:0000256" key="2">
    <source>
        <dbReference type="ARBA" id="ARBA00022692"/>
    </source>
</evidence>
<keyword evidence="1" id="KW-1003">Cell membrane</keyword>
<name>A0A7C4XYQ6_9BACT</name>
<comment type="caution">
    <text evidence="7">The sequence shown here is derived from an EMBL/GenBank/DDBJ whole genome shotgun (WGS) entry which is preliminary data.</text>
</comment>
<sequence>MKKVGMLLLILLLLTGLLTWFLLLNINNFASINLFGYKINDISTGALVLIAFILGGIIIWFISFISYTIEIQQLKSKMQKEKSEKEKQPVKDEEKQN</sequence>
<dbReference type="GO" id="GO:0005886">
    <property type="term" value="C:plasma membrane"/>
    <property type="evidence" value="ECO:0007669"/>
    <property type="project" value="InterPro"/>
</dbReference>
<evidence type="ECO:0000313" key="7">
    <source>
        <dbReference type="EMBL" id="HGW60299.1"/>
    </source>
</evidence>